<dbReference type="AlphaFoldDB" id="A0A4R4VUC6"/>
<evidence type="ECO:0000256" key="1">
    <source>
        <dbReference type="SAM" id="MobiDB-lite"/>
    </source>
</evidence>
<organism evidence="3 4">
    <name type="scientific">Nonomuraea deserti</name>
    <dbReference type="NCBI Taxonomy" id="1848322"/>
    <lineage>
        <taxon>Bacteria</taxon>
        <taxon>Bacillati</taxon>
        <taxon>Actinomycetota</taxon>
        <taxon>Actinomycetes</taxon>
        <taxon>Streptosporangiales</taxon>
        <taxon>Streptosporangiaceae</taxon>
        <taxon>Nonomuraea</taxon>
    </lineage>
</organism>
<protein>
    <submittedName>
        <fullName evidence="3">Uncharacterized protein</fullName>
    </submittedName>
</protein>
<keyword evidence="4" id="KW-1185">Reference proteome</keyword>
<accession>A0A4R4VUC6</accession>
<comment type="caution">
    <text evidence="3">The sequence shown here is derived from an EMBL/GenBank/DDBJ whole genome shotgun (WGS) entry which is preliminary data.</text>
</comment>
<name>A0A4R4VUC6_9ACTN</name>
<proteinExistence type="predicted"/>
<keyword evidence="2" id="KW-0472">Membrane</keyword>
<evidence type="ECO:0000256" key="2">
    <source>
        <dbReference type="SAM" id="Phobius"/>
    </source>
</evidence>
<reference evidence="3 4" key="1">
    <citation type="submission" date="2019-03" db="EMBL/GenBank/DDBJ databases">
        <title>Draft genome sequences of novel Actinobacteria.</title>
        <authorList>
            <person name="Sahin N."/>
            <person name="Ay H."/>
            <person name="Saygin H."/>
        </authorList>
    </citation>
    <scope>NUCLEOTIDE SEQUENCE [LARGE SCALE GENOMIC DNA]</scope>
    <source>
        <strain evidence="3 4">KC310</strain>
    </source>
</reference>
<keyword evidence="2" id="KW-0812">Transmembrane</keyword>
<dbReference type="RefSeq" id="WP_132593939.1">
    <property type="nucleotide sequence ID" value="NZ_SMKO01000015.1"/>
</dbReference>
<feature type="transmembrane region" description="Helical" evidence="2">
    <location>
        <begin position="20"/>
        <end position="38"/>
    </location>
</feature>
<gene>
    <name evidence="3" type="ORF">E1292_08955</name>
</gene>
<feature type="region of interest" description="Disordered" evidence="1">
    <location>
        <begin position="41"/>
        <end position="62"/>
    </location>
</feature>
<evidence type="ECO:0000313" key="3">
    <source>
        <dbReference type="EMBL" id="TDD09629.1"/>
    </source>
</evidence>
<sequence length="301" mass="32345">MADRFDVIESGGERGRRRWIGLVVVLALLLVPAVGLLVSREPERDPGPESVLPQPVPEPIRSLRTIDNPPNVLHAEAAKKGGDEVIDVVFPHGARAELRYPAELGLAEMGSRPFQGAWVEGNYRQFVAPYGGETQVTQGGEPIRNYAPNVTLWPRQAGSGGYGQVLMFSFGPWRLAMYDRGRGLSFEQRTALAEGLRGKVTKDGYLVLSAEDSADGVRLAEPGDTVRGEPVGPQLWFGGGTGTMVVLTPAPGCKRTAGIPDVIGGRGRPVDSVCRSGVQVTVTGPHTFREQAIKGIRIAFE</sequence>
<dbReference type="Proteomes" id="UP000295258">
    <property type="component" value="Unassembled WGS sequence"/>
</dbReference>
<evidence type="ECO:0000313" key="4">
    <source>
        <dbReference type="Proteomes" id="UP000295258"/>
    </source>
</evidence>
<keyword evidence="2" id="KW-1133">Transmembrane helix</keyword>
<dbReference type="EMBL" id="SMKO01000015">
    <property type="protein sequence ID" value="TDD09629.1"/>
    <property type="molecule type" value="Genomic_DNA"/>
</dbReference>